<reference evidence="3" key="1">
    <citation type="submission" date="2020-10" db="EMBL/GenBank/DDBJ databases">
        <authorList>
            <person name="Gilroy R."/>
        </authorList>
    </citation>
    <scope>NUCLEOTIDE SEQUENCE</scope>
    <source>
        <strain evidence="3">CHK195-12923</strain>
    </source>
</reference>
<evidence type="ECO:0000259" key="2">
    <source>
        <dbReference type="Pfam" id="PF20439"/>
    </source>
</evidence>
<evidence type="ECO:0000259" key="1">
    <source>
        <dbReference type="Pfam" id="PF20438"/>
    </source>
</evidence>
<reference evidence="3" key="2">
    <citation type="journal article" date="2021" name="PeerJ">
        <title>Extensive microbial diversity within the chicken gut microbiome revealed by metagenomics and culture.</title>
        <authorList>
            <person name="Gilroy R."/>
            <person name="Ravi A."/>
            <person name="Getino M."/>
            <person name="Pursley I."/>
            <person name="Horton D.L."/>
            <person name="Alikhan N.F."/>
            <person name="Baker D."/>
            <person name="Gharbi K."/>
            <person name="Hall N."/>
            <person name="Watson M."/>
            <person name="Adriaenssens E.M."/>
            <person name="Foster-Nyarko E."/>
            <person name="Jarju S."/>
            <person name="Secka A."/>
            <person name="Antonio M."/>
            <person name="Oren A."/>
            <person name="Chaudhuri R.R."/>
            <person name="La Ragione R."/>
            <person name="Hildebrand F."/>
            <person name="Pallen M.J."/>
        </authorList>
    </citation>
    <scope>NUCLEOTIDE SEQUENCE</scope>
    <source>
        <strain evidence="3">CHK195-12923</strain>
    </source>
</reference>
<dbReference type="Pfam" id="PF20438">
    <property type="entry name" value="SpoIVA_middle"/>
    <property type="match status" value="1"/>
</dbReference>
<feature type="domain" description="Sporulation stage IV protein A C-terminal" evidence="2">
    <location>
        <begin position="292"/>
        <end position="365"/>
    </location>
</feature>
<gene>
    <name evidence="3" type="ORF">IAB69_03510</name>
</gene>
<organism evidence="3 4">
    <name type="scientific">Candidatus Coproplasma excrementigallinarum</name>
    <dbReference type="NCBI Taxonomy" id="2840747"/>
    <lineage>
        <taxon>Bacteria</taxon>
        <taxon>Bacillati</taxon>
        <taxon>Bacillota</taxon>
        <taxon>Clostridia</taxon>
        <taxon>Eubacteriales</taxon>
        <taxon>Candidatus Coproplasma</taxon>
    </lineage>
</organism>
<dbReference type="Pfam" id="PF20439">
    <property type="entry name" value="SpoIVA_C"/>
    <property type="match status" value="1"/>
</dbReference>
<evidence type="ECO:0008006" key="5">
    <source>
        <dbReference type="Google" id="ProtNLM"/>
    </source>
</evidence>
<name>A0A9D1MK06_9FIRM</name>
<dbReference type="EMBL" id="DVNE01000034">
    <property type="protein sequence ID" value="HIU61697.1"/>
    <property type="molecule type" value="Genomic_DNA"/>
</dbReference>
<dbReference type="Proteomes" id="UP000824110">
    <property type="component" value="Unassembled WGS sequence"/>
</dbReference>
<sequence>MADSEICKDLSMRLCGAAIGVHNGGDLLAALQAEDCGGLTFKELSEDCGAVIFCGDDFNAEEMAGGRPYIILCENCEEQEKRYGCACLPLGGYDEAKISRILRALAGEFALLKVCVNIPEWMRFLPQDNSAIAELLSRVREVCKGVSKVKHAPLLSAIPEGTSHWSAEANIYVNFASGEAKVTCAANEGIFFEMLSEIAGDKIDGEYSLMKYVRSASEAQKGYAKVRDALGCAQVNGYGIVSPSADDLSYENPQLVRQGSSVGIKLKASAPTYHIIRVDVAGEVSPIMGESSQSESIVNGMMKEFETNPENAWNTDVFGKSLRTMVQEGLVSKVSAIGDDTRAKLRKAITRMTNEGKGGVICVIL</sequence>
<accession>A0A9D1MK06</accession>
<feature type="domain" description="Stage IV sporulation protein A middle" evidence="1">
    <location>
        <begin position="113"/>
        <end position="289"/>
    </location>
</feature>
<evidence type="ECO:0000313" key="4">
    <source>
        <dbReference type="Proteomes" id="UP000824110"/>
    </source>
</evidence>
<proteinExistence type="predicted"/>
<dbReference type="InterPro" id="IPR046840">
    <property type="entry name" value="SpoIVA_C"/>
</dbReference>
<comment type="caution">
    <text evidence="3">The sequence shown here is derived from an EMBL/GenBank/DDBJ whole genome shotgun (WGS) entry which is preliminary data.</text>
</comment>
<protein>
    <recommendedName>
        <fullName evidence="5">Stage IV sporulation protein A</fullName>
    </recommendedName>
</protein>
<dbReference type="InterPro" id="IPR046841">
    <property type="entry name" value="SpoIVA_middle"/>
</dbReference>
<dbReference type="AlphaFoldDB" id="A0A9D1MK06"/>
<evidence type="ECO:0000313" key="3">
    <source>
        <dbReference type="EMBL" id="HIU61697.1"/>
    </source>
</evidence>